<protein>
    <recommendedName>
        <fullName evidence="1">BTB domain-containing protein</fullName>
    </recommendedName>
</protein>
<dbReference type="Pfam" id="PF00651">
    <property type="entry name" value="BTB"/>
    <property type="match status" value="1"/>
</dbReference>
<feature type="domain" description="BTB" evidence="1">
    <location>
        <begin position="14"/>
        <end position="91"/>
    </location>
</feature>
<dbReference type="PROSITE" id="PS50097">
    <property type="entry name" value="BTB"/>
    <property type="match status" value="1"/>
</dbReference>
<reference evidence="2 3" key="1">
    <citation type="submission" date="2018-06" db="EMBL/GenBank/DDBJ databases">
        <title>A transcriptomic atlas of mushroom development highlights an independent origin of complex multicellularity.</title>
        <authorList>
            <consortium name="DOE Joint Genome Institute"/>
            <person name="Krizsan K."/>
            <person name="Almasi E."/>
            <person name="Merenyi Z."/>
            <person name="Sahu N."/>
            <person name="Viragh M."/>
            <person name="Koszo T."/>
            <person name="Mondo S."/>
            <person name="Kiss B."/>
            <person name="Balint B."/>
            <person name="Kues U."/>
            <person name="Barry K."/>
            <person name="Hegedus J.C."/>
            <person name="Henrissat B."/>
            <person name="Johnson J."/>
            <person name="Lipzen A."/>
            <person name="Ohm R."/>
            <person name="Nagy I."/>
            <person name="Pangilinan J."/>
            <person name="Yan J."/>
            <person name="Xiong Y."/>
            <person name="Grigoriev I.V."/>
            <person name="Hibbett D.S."/>
            <person name="Nagy L.G."/>
        </authorList>
    </citation>
    <scope>NUCLEOTIDE SEQUENCE [LARGE SCALE GENOMIC DNA]</scope>
    <source>
        <strain evidence="2 3">SZMC22713</strain>
    </source>
</reference>
<dbReference type="OrthoDB" id="2799068at2759"/>
<gene>
    <name evidence="2" type="ORF">BD410DRAFT_826570</name>
</gene>
<organism evidence="2 3">
    <name type="scientific">Rickenella mellea</name>
    <dbReference type="NCBI Taxonomy" id="50990"/>
    <lineage>
        <taxon>Eukaryota</taxon>
        <taxon>Fungi</taxon>
        <taxon>Dikarya</taxon>
        <taxon>Basidiomycota</taxon>
        <taxon>Agaricomycotina</taxon>
        <taxon>Agaricomycetes</taxon>
        <taxon>Hymenochaetales</taxon>
        <taxon>Rickenellaceae</taxon>
        <taxon>Rickenella</taxon>
    </lineage>
</organism>
<accession>A0A4Y7QD00</accession>
<evidence type="ECO:0000313" key="3">
    <source>
        <dbReference type="Proteomes" id="UP000294933"/>
    </source>
</evidence>
<dbReference type="InterPro" id="IPR011333">
    <property type="entry name" value="SKP1/BTB/POZ_sf"/>
</dbReference>
<dbReference type="AlphaFoldDB" id="A0A4Y7QD00"/>
<dbReference type="EMBL" id="ML170164">
    <property type="protein sequence ID" value="TDL25285.1"/>
    <property type="molecule type" value="Genomic_DNA"/>
</dbReference>
<proteinExistence type="predicted"/>
<name>A0A4Y7QD00_9AGAM</name>
<keyword evidence="3" id="KW-1185">Reference proteome</keyword>
<evidence type="ECO:0000259" key="1">
    <source>
        <dbReference type="PROSITE" id="PS50097"/>
    </source>
</evidence>
<dbReference type="VEuPathDB" id="FungiDB:BD410DRAFT_826570"/>
<dbReference type="Proteomes" id="UP000294933">
    <property type="component" value="Unassembled WGS sequence"/>
</dbReference>
<sequence>MPWEDIKSSDLWYFDGNLVVAATDMEEKKRYLFKVHKSVLASHSPIWKDIFDLPQAPATSKGDKSDTFEGLPLMVFPDAASDVEDLFSFMYMIRHIPHEILKVDTVDEVAGALRLSTKYDIEHLMARIVGVLESDWPKKLCDWDVREKYVNHLLIEKDGEDMDKYFAEPAALIRIATECNVLAVLPAAFYHLSRVYWRVQPSEGATGVSTGAVSAIARTAKVEILEAKDLRRLIVGREALRAEVLDFLYRVKRSRDEGHIATCKLTSKAEPLVWPCKKGLNDWWTNHALNYVLNCDKDDMHPINLYDPLASLTKLAMDITDWNFLSSAKRPCSTCRGWAANEILAERLKIWESLPRMFGIKDAWRNEEDSSSEGETNDDD</sequence>
<dbReference type="InterPro" id="IPR000210">
    <property type="entry name" value="BTB/POZ_dom"/>
</dbReference>
<dbReference type="Gene3D" id="3.30.710.10">
    <property type="entry name" value="Potassium Channel Kv1.1, Chain A"/>
    <property type="match status" value="1"/>
</dbReference>
<evidence type="ECO:0000313" key="2">
    <source>
        <dbReference type="EMBL" id="TDL25285.1"/>
    </source>
</evidence>